<protein>
    <recommendedName>
        <fullName evidence="3">polynucleotide adenylyltransferase</fullName>
        <ecNumber evidence="3">2.7.7.19</ecNumber>
    </recommendedName>
</protein>
<feature type="domain" description="Poly(A) polymerase central" evidence="13">
    <location>
        <begin position="667"/>
        <end position="810"/>
    </location>
</feature>
<evidence type="ECO:0000313" key="15">
    <source>
        <dbReference type="Proteomes" id="UP000681967"/>
    </source>
</evidence>
<dbReference type="Pfam" id="PF04928">
    <property type="entry name" value="PAP_central"/>
    <property type="match status" value="1"/>
</dbReference>
<sequence length="828" mass="96366">MTESNSEIALTEQLNLIRSILQSEELLQIQSSGDYDQVRIKLDHDIQITFFFDSLSMFNKPLTIETVHDLRLTKSSSKCLLTNEQWITIRQYFDELIQQSDNTTLIQSIVQSIQDHLLQILASNKTTKQKGKKPPKTTTSDKDSSSTTNRFRGGELIFNRILHDKTIDRSKVIIGYEDRFTGIHEIAFNEFKKVHEHEYGVPMHRLRHFKINGEVVWDRTNKIDILTGNKNITNSHNLIKDDLHLAQGLFYFDQSTQQWIQYPHIPIISDDQKNPSTIETCLPSRCHFVTWNILVDYHHSQLIYTSQRYQSILDKLKSLLPDVICLQEVTKTFINLLLNQIWLQENHYYIVFMEKALDSEQTKSYGQLLLTKNFRPRSFSICPLDTTEKAADVTKQIIIARFGLNPKITIDLVNLHLNSNGSRNAERKRCQTLEHLLQNLKTNNFMLIGDFNFGDFDLKENDLLDKYQEEVHDLWKQIYNIDELNSIDLKLKEFFQTMNLYESDESYNQKQDKFTKLSSCFQQIFNEQNSHHFRHSFVPYGSFRIGINGEDLDTVFVLNEVKSNEGETELDKTLIQMQHDKSSLNNHILNLLETQIKVNFENEIVYCRKVQALFSIISILFTDLTKVDVSLQIKLNEKQSLESSKEPTLGVHEIEHLLIHARSPPIFQHLLTFIRKWAQNFGIYGQVYGYLGGYSWAILCAHICHSFLTPIESLYTIEQFSVDQLFSLVQSFFSTYSKFNWSTQTLTLVPRLSKSMNNSSTVLQRGSMRILSPTPPHNNSARATIASTRDLIVQYFQRIENLLETINTISSEDKFNALKRILELKHIS</sequence>
<dbReference type="PANTHER" id="PTHR10682">
    <property type="entry name" value="POLY A POLYMERASE"/>
    <property type="match status" value="1"/>
</dbReference>
<dbReference type="GO" id="GO:0005634">
    <property type="term" value="C:nucleus"/>
    <property type="evidence" value="ECO:0007669"/>
    <property type="project" value="UniProtKB-SubCell"/>
</dbReference>
<dbReference type="PANTHER" id="PTHR10682:SF10">
    <property type="entry name" value="POLYNUCLEOTIDE ADENYLYLTRANSFERASE"/>
    <property type="match status" value="1"/>
</dbReference>
<feature type="region of interest" description="Disordered" evidence="10">
    <location>
        <begin position="124"/>
        <end position="148"/>
    </location>
</feature>
<name>A0A8S2K9L2_9BILA</name>
<evidence type="ECO:0000313" key="14">
    <source>
        <dbReference type="EMBL" id="CAF3835210.1"/>
    </source>
</evidence>
<organism evidence="14 15">
    <name type="scientific">Rotaria magnacalcarata</name>
    <dbReference type="NCBI Taxonomy" id="392030"/>
    <lineage>
        <taxon>Eukaryota</taxon>
        <taxon>Metazoa</taxon>
        <taxon>Spiralia</taxon>
        <taxon>Gnathifera</taxon>
        <taxon>Rotifera</taxon>
        <taxon>Eurotatoria</taxon>
        <taxon>Bdelloidea</taxon>
        <taxon>Philodinida</taxon>
        <taxon>Philodinidae</taxon>
        <taxon>Rotaria</taxon>
    </lineage>
</organism>
<comment type="subcellular location">
    <subcellularLocation>
        <location evidence="1">Nucleus</location>
    </subcellularLocation>
</comment>
<dbReference type="InterPro" id="IPR036691">
    <property type="entry name" value="Endo/exonu/phosph_ase_sf"/>
</dbReference>
<evidence type="ECO:0000256" key="10">
    <source>
        <dbReference type="SAM" id="MobiDB-lite"/>
    </source>
</evidence>
<dbReference type="AlphaFoldDB" id="A0A8S2K9L2"/>
<reference evidence="14" key="1">
    <citation type="submission" date="2021-02" db="EMBL/GenBank/DDBJ databases">
        <authorList>
            <person name="Nowell W R."/>
        </authorList>
    </citation>
    <scope>NUCLEOTIDE SEQUENCE</scope>
</reference>
<dbReference type="Gene3D" id="3.60.10.10">
    <property type="entry name" value="Endonuclease/exonuclease/phosphatase"/>
    <property type="match status" value="1"/>
</dbReference>
<dbReference type="SUPFAM" id="SSF56219">
    <property type="entry name" value="DNase I-like"/>
    <property type="match status" value="1"/>
</dbReference>
<feature type="domain" description="Endonuclease/exonuclease/phosphatase" evidence="11">
    <location>
        <begin position="289"/>
        <end position="453"/>
    </location>
</feature>
<evidence type="ECO:0000256" key="6">
    <source>
        <dbReference type="ARBA" id="ARBA00022741"/>
    </source>
</evidence>
<dbReference type="Gene3D" id="1.10.1410.10">
    <property type="match status" value="1"/>
</dbReference>
<dbReference type="Pfam" id="PF03372">
    <property type="entry name" value="Exo_endo_phos"/>
    <property type="match status" value="1"/>
</dbReference>
<dbReference type="InterPro" id="IPR007012">
    <property type="entry name" value="PolA_pol_cen_dom"/>
</dbReference>
<evidence type="ECO:0000259" key="13">
    <source>
        <dbReference type="Pfam" id="PF04928"/>
    </source>
</evidence>
<evidence type="ECO:0000256" key="9">
    <source>
        <dbReference type="ARBA" id="ARBA00048830"/>
    </source>
</evidence>
<keyword evidence="6" id="KW-0547">Nucleotide-binding</keyword>
<comment type="catalytic activity">
    <reaction evidence="9">
        <text>RNA(n) + ATP = RNA(n)-3'-adenine ribonucleotide + diphosphate</text>
        <dbReference type="Rhea" id="RHEA:11332"/>
        <dbReference type="Rhea" id="RHEA-COMP:14527"/>
        <dbReference type="Rhea" id="RHEA-COMP:17347"/>
        <dbReference type="ChEBI" id="CHEBI:30616"/>
        <dbReference type="ChEBI" id="CHEBI:33019"/>
        <dbReference type="ChEBI" id="CHEBI:140395"/>
        <dbReference type="ChEBI" id="CHEBI:173115"/>
        <dbReference type="EC" id="2.7.7.19"/>
    </reaction>
</comment>
<keyword evidence="8" id="KW-0539">Nucleus</keyword>
<gene>
    <name evidence="14" type="ORF">BYL167_LOCUS4943</name>
</gene>
<keyword evidence="5" id="KW-0808">Transferase</keyword>
<evidence type="ECO:0000256" key="8">
    <source>
        <dbReference type="ARBA" id="ARBA00023242"/>
    </source>
</evidence>
<dbReference type="Pfam" id="PF04457">
    <property type="entry name" value="MJ1316"/>
    <property type="match status" value="1"/>
</dbReference>
<dbReference type="SUPFAM" id="SSF81631">
    <property type="entry name" value="PAP/OAS1 substrate-binding domain"/>
    <property type="match status" value="1"/>
</dbReference>
<dbReference type="GO" id="GO:0006397">
    <property type="term" value="P:mRNA processing"/>
    <property type="evidence" value="ECO:0007669"/>
    <property type="project" value="UniProtKB-KW"/>
</dbReference>
<dbReference type="EC" id="2.7.7.19" evidence="3"/>
<dbReference type="InterPro" id="IPR040459">
    <property type="entry name" value="MJ1316"/>
</dbReference>
<evidence type="ECO:0000256" key="5">
    <source>
        <dbReference type="ARBA" id="ARBA00022679"/>
    </source>
</evidence>
<comment type="similarity">
    <text evidence="2">Belongs to the poly(A) polymerase family.</text>
</comment>
<feature type="domain" description="MJ1316 RNA cyclic group end recognition" evidence="12">
    <location>
        <begin position="155"/>
        <end position="219"/>
    </location>
</feature>
<proteinExistence type="inferred from homology"/>
<evidence type="ECO:0000259" key="11">
    <source>
        <dbReference type="Pfam" id="PF03372"/>
    </source>
</evidence>
<evidence type="ECO:0000256" key="3">
    <source>
        <dbReference type="ARBA" id="ARBA00012388"/>
    </source>
</evidence>
<keyword evidence="4" id="KW-0507">mRNA processing</keyword>
<dbReference type="GO" id="GO:1990817">
    <property type="term" value="F:poly(A) RNA polymerase activity"/>
    <property type="evidence" value="ECO:0007669"/>
    <property type="project" value="UniProtKB-EC"/>
</dbReference>
<evidence type="ECO:0000256" key="2">
    <source>
        <dbReference type="ARBA" id="ARBA00010912"/>
    </source>
</evidence>
<dbReference type="GO" id="GO:0005524">
    <property type="term" value="F:ATP binding"/>
    <property type="evidence" value="ECO:0007669"/>
    <property type="project" value="UniProtKB-KW"/>
</dbReference>
<evidence type="ECO:0000259" key="12">
    <source>
        <dbReference type="Pfam" id="PF04457"/>
    </source>
</evidence>
<dbReference type="EMBL" id="CAJOBH010001093">
    <property type="protein sequence ID" value="CAF3835210.1"/>
    <property type="molecule type" value="Genomic_DNA"/>
</dbReference>
<dbReference type="Proteomes" id="UP000681967">
    <property type="component" value="Unassembled WGS sequence"/>
</dbReference>
<evidence type="ECO:0000256" key="1">
    <source>
        <dbReference type="ARBA" id="ARBA00004123"/>
    </source>
</evidence>
<keyword evidence="7" id="KW-0067">ATP-binding</keyword>
<dbReference type="InterPro" id="IPR005135">
    <property type="entry name" value="Endo/exonuclease/phosphatase"/>
</dbReference>
<evidence type="ECO:0000256" key="7">
    <source>
        <dbReference type="ARBA" id="ARBA00022840"/>
    </source>
</evidence>
<comment type="caution">
    <text evidence="14">The sequence shown here is derived from an EMBL/GenBank/DDBJ whole genome shotgun (WGS) entry which is preliminary data.</text>
</comment>
<accession>A0A8S2K9L2</accession>
<evidence type="ECO:0000256" key="4">
    <source>
        <dbReference type="ARBA" id="ARBA00022664"/>
    </source>
</evidence>